<evidence type="ECO:0000313" key="1">
    <source>
        <dbReference type="EMBL" id="KAI4300469.1"/>
    </source>
</evidence>
<evidence type="ECO:0000313" key="2">
    <source>
        <dbReference type="Proteomes" id="UP000828941"/>
    </source>
</evidence>
<accession>A0ACB9KSY9</accession>
<comment type="caution">
    <text evidence="1">The sequence shown here is derived from an EMBL/GenBank/DDBJ whole genome shotgun (WGS) entry which is preliminary data.</text>
</comment>
<name>A0ACB9KSY9_BAUVA</name>
<gene>
    <name evidence="1" type="ORF">L6164_033845</name>
</gene>
<keyword evidence="2" id="KW-1185">Reference proteome</keyword>
<protein>
    <submittedName>
        <fullName evidence="1">Uncharacterized protein</fullName>
    </submittedName>
</protein>
<dbReference type="Proteomes" id="UP000828941">
    <property type="component" value="Chromosome 13"/>
</dbReference>
<sequence>MQKSNEALQTLLASKLILSFFYILLVVYSDEFMSSQIVNAVLSRNKLKNSGAVADLVQSYAQTRELNKGKQLHAQLIRGGYPLCTFVTNHFINMYSKCGELGYAVKLFDKMDQRNVVSWTSMVTGFSQNFRFQEALNTFCQMRIAGEILTQFAFSSVLRACASLGSIDFGKQMHCLAVKCGFGNELFVGSNLADMYSKCGVMPDACKVFDEVPCKDEVLWTSMIDGYVKNGDFEKALIAYKKMINDGIFIDQHVLCSTLSACSAVKDFNFGKSLHSTIVKLGFEFEPFVGNALTDMYSKSGDMGSASNVFQIDSGFRNIVSYTALIDGYVETGQIEEAFSAFVDLLRQGIEPNEFTFSSLIKACANRAALEHGSQLHGQVVKFNFVSDTFVSSTLVDMYGKCGLFDHSVQLFYEIGNPNEIAWNSLLGVFAQNGLGRNAIETFNLMIHRGVKPNAITFVSLLIGCSHSGLVEEGLNYFYSMDKLYGVAPREEHYSCIIDLLSRAGKLKEAEDFINNMPYEPNAFGWCSFLGACKIHGDKERGKLAAEKLMKLEPENSGAHVLLSNIYAKERQWEDVRSLRKMIRDGNMKKLPGYSWVEIGNKIHIFGAEDCSHPQQKEIYEKLDSLLDEIKRAGYVPQTKLIPLDMDDVTKEKLLHHHSERIAVAYSLINMPTGKPIIVKKNLRICTDCHSAIKYISKVTGRNIIIRDNIRFHHFSNGLCSCGDYW</sequence>
<proteinExistence type="predicted"/>
<organism evidence="1 2">
    <name type="scientific">Bauhinia variegata</name>
    <name type="common">Purple orchid tree</name>
    <name type="synonym">Phanera variegata</name>
    <dbReference type="NCBI Taxonomy" id="167791"/>
    <lineage>
        <taxon>Eukaryota</taxon>
        <taxon>Viridiplantae</taxon>
        <taxon>Streptophyta</taxon>
        <taxon>Embryophyta</taxon>
        <taxon>Tracheophyta</taxon>
        <taxon>Spermatophyta</taxon>
        <taxon>Magnoliopsida</taxon>
        <taxon>eudicotyledons</taxon>
        <taxon>Gunneridae</taxon>
        <taxon>Pentapetalae</taxon>
        <taxon>rosids</taxon>
        <taxon>fabids</taxon>
        <taxon>Fabales</taxon>
        <taxon>Fabaceae</taxon>
        <taxon>Cercidoideae</taxon>
        <taxon>Cercideae</taxon>
        <taxon>Bauhiniinae</taxon>
        <taxon>Bauhinia</taxon>
    </lineage>
</organism>
<reference evidence="1 2" key="1">
    <citation type="journal article" date="2022" name="DNA Res.">
        <title>Chromosomal-level genome assembly of the orchid tree Bauhinia variegata (Leguminosae; Cercidoideae) supports the allotetraploid origin hypothesis of Bauhinia.</title>
        <authorList>
            <person name="Zhong Y."/>
            <person name="Chen Y."/>
            <person name="Zheng D."/>
            <person name="Pang J."/>
            <person name="Liu Y."/>
            <person name="Luo S."/>
            <person name="Meng S."/>
            <person name="Qian L."/>
            <person name="Wei D."/>
            <person name="Dai S."/>
            <person name="Zhou R."/>
        </authorList>
    </citation>
    <scope>NUCLEOTIDE SEQUENCE [LARGE SCALE GENOMIC DNA]</scope>
    <source>
        <strain evidence="1">BV-YZ2020</strain>
    </source>
</reference>
<dbReference type="EMBL" id="CM039438">
    <property type="protein sequence ID" value="KAI4300469.1"/>
    <property type="molecule type" value="Genomic_DNA"/>
</dbReference>